<evidence type="ECO:0000313" key="8">
    <source>
        <dbReference type="Proteomes" id="UP000237194"/>
    </source>
</evidence>
<dbReference type="InterPro" id="IPR051331">
    <property type="entry name" value="Chorismate_mutase-related"/>
</dbReference>
<comment type="pathway">
    <text evidence="1">Metabolic intermediate biosynthesis; prephenate biosynthesis; prephenate from chorismate: step 1/1.</text>
</comment>
<protein>
    <recommendedName>
        <fullName evidence="2">chorismate mutase</fullName>
        <ecNumber evidence="2">5.4.99.5</ecNumber>
    </recommendedName>
</protein>
<dbReference type="Proteomes" id="UP000237194">
    <property type="component" value="Unassembled WGS sequence"/>
</dbReference>
<organism evidence="7 8">
    <name type="scientific">Pseudomonas putida</name>
    <name type="common">Arthrobacter siderocapsulatus</name>
    <dbReference type="NCBI Taxonomy" id="303"/>
    <lineage>
        <taxon>Bacteria</taxon>
        <taxon>Pseudomonadati</taxon>
        <taxon>Pseudomonadota</taxon>
        <taxon>Gammaproteobacteria</taxon>
        <taxon>Pseudomonadales</taxon>
        <taxon>Pseudomonadaceae</taxon>
        <taxon>Pseudomonas</taxon>
    </lineage>
</organism>
<dbReference type="EC" id="5.4.99.5" evidence="2"/>
<evidence type="ECO:0000259" key="6">
    <source>
        <dbReference type="PROSITE" id="PS51168"/>
    </source>
</evidence>
<dbReference type="InterPro" id="IPR002701">
    <property type="entry name" value="CM_II_prokaryot"/>
</dbReference>
<proteinExistence type="predicted"/>
<comment type="caution">
    <text evidence="7">The sequence shown here is derived from an EMBL/GenBank/DDBJ whole genome shotgun (WGS) entry which is preliminary data.</text>
</comment>
<dbReference type="PANTHER" id="PTHR38041">
    <property type="entry name" value="CHORISMATE MUTASE"/>
    <property type="match status" value="1"/>
</dbReference>
<dbReference type="PROSITE" id="PS51168">
    <property type="entry name" value="CHORISMATE_MUT_2"/>
    <property type="match status" value="1"/>
</dbReference>
<dbReference type="SUPFAM" id="SSF48600">
    <property type="entry name" value="Chorismate mutase II"/>
    <property type="match status" value="1"/>
</dbReference>
<dbReference type="AlphaFoldDB" id="A0A2S3W8T4"/>
<sequence length="177" mass="19339">MRLAPFILACALGLSGCSATSDDPAFSPLLDLIERRLAVADVVALHKWDNAQPVQATEREQAIIAAVRNAAPGHGLDPARAAAFFHDQIEANKLVQYARLSQWQLAGAAPALPRHDLQRIIRPRLDDLQTDLLHQLASFDQTRSRQCARKLALALAQRQGDALHRAGMIRATGQLCD</sequence>
<evidence type="ECO:0000256" key="4">
    <source>
        <dbReference type="ARBA" id="ARBA00023235"/>
    </source>
</evidence>
<dbReference type="GO" id="GO:0004106">
    <property type="term" value="F:chorismate mutase activity"/>
    <property type="evidence" value="ECO:0007669"/>
    <property type="project" value="UniProtKB-EC"/>
</dbReference>
<dbReference type="InterPro" id="IPR008240">
    <property type="entry name" value="Chorismate_mutase_periplasmic"/>
</dbReference>
<evidence type="ECO:0000256" key="2">
    <source>
        <dbReference type="ARBA" id="ARBA00012404"/>
    </source>
</evidence>
<reference evidence="7 8" key="2">
    <citation type="submission" date="2018-03" db="EMBL/GenBank/DDBJ databases">
        <title>Draft genome of Pseudomonas putida strain KT-27.</title>
        <authorList>
            <person name="Yoshizawa S."/>
            <person name="Khan N.H."/>
            <person name="Nishimura M."/>
            <person name="Chiura H.X."/>
            <person name="Ogura Y."/>
            <person name="Hayashi T."/>
            <person name="Kogure K."/>
        </authorList>
    </citation>
    <scope>NUCLEOTIDE SEQUENCE [LARGE SCALE GENOMIC DNA]</scope>
    <source>
        <strain evidence="7 8">KT-27</strain>
    </source>
</reference>
<dbReference type="InterPro" id="IPR036979">
    <property type="entry name" value="CM_dom_sf"/>
</dbReference>
<dbReference type="Gene3D" id="1.20.59.10">
    <property type="entry name" value="Chorismate mutase"/>
    <property type="match status" value="1"/>
</dbReference>
<dbReference type="InterPro" id="IPR036263">
    <property type="entry name" value="Chorismate_II_sf"/>
</dbReference>
<evidence type="ECO:0000256" key="1">
    <source>
        <dbReference type="ARBA" id="ARBA00004817"/>
    </source>
</evidence>
<dbReference type="Pfam" id="PF01817">
    <property type="entry name" value="CM_2"/>
    <property type="match status" value="1"/>
</dbReference>
<dbReference type="GO" id="GO:0046417">
    <property type="term" value="P:chorismate metabolic process"/>
    <property type="evidence" value="ECO:0007669"/>
    <property type="project" value="InterPro"/>
</dbReference>
<evidence type="ECO:0000256" key="5">
    <source>
        <dbReference type="SAM" id="SignalP"/>
    </source>
</evidence>
<name>A0A2S3W8T4_PSEPU</name>
<dbReference type="PANTHER" id="PTHR38041:SF2">
    <property type="entry name" value="SECRETED CHORISMATE MUTASE"/>
    <property type="match status" value="1"/>
</dbReference>
<keyword evidence="3 5" id="KW-0732">Signal</keyword>
<dbReference type="EMBL" id="MIND01000018">
    <property type="protein sequence ID" value="POF87349.1"/>
    <property type="molecule type" value="Genomic_DNA"/>
</dbReference>
<feature type="chain" id="PRO_5015733180" description="chorismate mutase" evidence="5">
    <location>
        <begin position="22"/>
        <end position="177"/>
    </location>
</feature>
<dbReference type="SMART" id="SM00830">
    <property type="entry name" value="CM_2"/>
    <property type="match status" value="1"/>
</dbReference>
<evidence type="ECO:0000256" key="3">
    <source>
        <dbReference type="ARBA" id="ARBA00022729"/>
    </source>
</evidence>
<dbReference type="GO" id="GO:0009697">
    <property type="term" value="P:salicylic acid biosynthetic process"/>
    <property type="evidence" value="ECO:0007669"/>
    <property type="project" value="TreeGrafter"/>
</dbReference>
<dbReference type="NCBIfam" id="NF006741">
    <property type="entry name" value="PRK09269.1"/>
    <property type="match status" value="1"/>
</dbReference>
<accession>A0A2S3W8T4</accession>
<feature type="signal peptide" evidence="5">
    <location>
        <begin position="1"/>
        <end position="21"/>
    </location>
</feature>
<dbReference type="NCBIfam" id="TIGR01806">
    <property type="entry name" value="CM_mono2"/>
    <property type="match status" value="1"/>
</dbReference>
<reference evidence="7 8" key="1">
    <citation type="submission" date="2016-08" db="EMBL/GenBank/DDBJ databases">
        <authorList>
            <person name="Seilhamer J.J."/>
        </authorList>
    </citation>
    <scope>NUCLEOTIDE SEQUENCE [LARGE SCALE GENOMIC DNA]</scope>
    <source>
        <strain evidence="7 8">KT-27</strain>
    </source>
</reference>
<dbReference type="UniPathway" id="UPA00120">
    <property type="reaction ID" value="UER00203"/>
</dbReference>
<dbReference type="RefSeq" id="WP_103435740.1">
    <property type="nucleotide sequence ID" value="NZ_MIND01000018.1"/>
</dbReference>
<evidence type="ECO:0000313" key="7">
    <source>
        <dbReference type="EMBL" id="POF87349.1"/>
    </source>
</evidence>
<gene>
    <name evidence="7" type="ORF">BGP80_04965</name>
</gene>
<keyword evidence="4" id="KW-0413">Isomerase</keyword>
<feature type="domain" description="Chorismate mutase" evidence="6">
    <location>
        <begin position="8"/>
        <end position="100"/>
    </location>
</feature>
<dbReference type="PROSITE" id="PS51257">
    <property type="entry name" value="PROKAR_LIPOPROTEIN"/>
    <property type="match status" value="1"/>
</dbReference>